<proteinExistence type="predicted"/>
<protein>
    <recommendedName>
        <fullName evidence="1">Lipid/polyisoprenoid-binding YceI-like domain-containing protein</fullName>
    </recommendedName>
</protein>
<organism evidence="2">
    <name type="scientific">marine metagenome</name>
    <dbReference type="NCBI Taxonomy" id="408172"/>
    <lineage>
        <taxon>unclassified sequences</taxon>
        <taxon>metagenomes</taxon>
        <taxon>ecological metagenomes</taxon>
    </lineage>
</organism>
<dbReference type="Pfam" id="PF04264">
    <property type="entry name" value="YceI"/>
    <property type="match status" value="1"/>
</dbReference>
<accession>A0A381QLU5</accession>
<feature type="non-terminal residue" evidence="2">
    <location>
        <position position="1"/>
    </location>
</feature>
<dbReference type="SUPFAM" id="SSF101874">
    <property type="entry name" value="YceI-like"/>
    <property type="match status" value="1"/>
</dbReference>
<evidence type="ECO:0000313" key="2">
    <source>
        <dbReference type="EMBL" id="SUZ79914.1"/>
    </source>
</evidence>
<gene>
    <name evidence="2" type="ORF">METZ01_LOCUS32768</name>
</gene>
<dbReference type="EMBL" id="UINC01001405">
    <property type="protein sequence ID" value="SUZ79914.1"/>
    <property type="molecule type" value="Genomic_DNA"/>
</dbReference>
<sequence>VLVGIFLGAAVLSGQQAYQVALESDRLVRFTSRTVIDEFEGTTERVDGLVLLNTEELTDRTGGAESEIYFEVDLASLDTGIGMRDRQMRDSYLEVEQYPYAAFGGTIEQVVSLPGAMFRVTTRGILGIHGIKQERALTCDLATVNEGYHVNCSFPVFLSDHDIEIPKLMFLKLNNEIRMELDFILEPAELDSEN</sequence>
<dbReference type="PANTHER" id="PTHR34406">
    <property type="entry name" value="PROTEIN YCEI"/>
    <property type="match status" value="1"/>
</dbReference>
<dbReference type="InterPro" id="IPR036761">
    <property type="entry name" value="TTHA0802/YceI-like_sf"/>
</dbReference>
<dbReference type="PANTHER" id="PTHR34406:SF1">
    <property type="entry name" value="PROTEIN YCEI"/>
    <property type="match status" value="1"/>
</dbReference>
<name>A0A381QLU5_9ZZZZ</name>
<evidence type="ECO:0000259" key="1">
    <source>
        <dbReference type="SMART" id="SM00867"/>
    </source>
</evidence>
<dbReference type="Gene3D" id="2.40.128.110">
    <property type="entry name" value="Lipid/polyisoprenoid-binding, YceI-like"/>
    <property type="match status" value="1"/>
</dbReference>
<dbReference type="InterPro" id="IPR007372">
    <property type="entry name" value="Lipid/polyisoprenoid-bd_YceI"/>
</dbReference>
<dbReference type="SMART" id="SM00867">
    <property type="entry name" value="YceI"/>
    <property type="match status" value="1"/>
</dbReference>
<dbReference type="AlphaFoldDB" id="A0A381QLU5"/>
<feature type="domain" description="Lipid/polyisoprenoid-binding YceI-like" evidence="1">
    <location>
        <begin position="17"/>
        <end position="186"/>
    </location>
</feature>
<reference evidence="2" key="1">
    <citation type="submission" date="2018-05" db="EMBL/GenBank/DDBJ databases">
        <authorList>
            <person name="Lanie J.A."/>
            <person name="Ng W.-L."/>
            <person name="Kazmierczak K.M."/>
            <person name="Andrzejewski T.M."/>
            <person name="Davidsen T.M."/>
            <person name="Wayne K.J."/>
            <person name="Tettelin H."/>
            <person name="Glass J.I."/>
            <person name="Rusch D."/>
            <person name="Podicherti R."/>
            <person name="Tsui H.-C.T."/>
            <person name="Winkler M.E."/>
        </authorList>
    </citation>
    <scope>NUCLEOTIDE SEQUENCE</scope>
</reference>